<keyword evidence="1" id="KW-0548">Nucleotidyltransferase</keyword>
<protein>
    <submittedName>
        <fullName evidence="1">Putative RNA-directed DNA polymerase</fullName>
    </submittedName>
</protein>
<dbReference type="EMBL" id="VUJU01007929">
    <property type="protein sequence ID" value="KAF0738329.1"/>
    <property type="molecule type" value="Genomic_DNA"/>
</dbReference>
<comment type="caution">
    <text evidence="1">The sequence shown here is derived from an EMBL/GenBank/DDBJ whole genome shotgun (WGS) entry which is preliminary data.</text>
</comment>
<evidence type="ECO:0000313" key="2">
    <source>
        <dbReference type="Proteomes" id="UP000478052"/>
    </source>
</evidence>
<proteinExistence type="predicted"/>
<name>A0A6G0XDV0_APHCR</name>
<accession>A0A6G0XDV0</accession>
<reference evidence="1 2" key="1">
    <citation type="submission" date="2019-08" db="EMBL/GenBank/DDBJ databases">
        <title>Whole genome of Aphis craccivora.</title>
        <authorList>
            <person name="Voronova N.V."/>
            <person name="Shulinski R.S."/>
            <person name="Bandarenka Y.V."/>
            <person name="Zhorov D.G."/>
            <person name="Warner D."/>
        </authorList>
    </citation>
    <scope>NUCLEOTIDE SEQUENCE [LARGE SCALE GENOMIC DNA]</scope>
    <source>
        <strain evidence="1">180601</strain>
        <tissue evidence="1">Whole Body</tissue>
    </source>
</reference>
<gene>
    <name evidence="1" type="ORF">FWK35_00034410</name>
</gene>
<keyword evidence="1" id="KW-0695">RNA-directed DNA polymerase</keyword>
<keyword evidence="2" id="KW-1185">Reference proteome</keyword>
<organism evidence="1 2">
    <name type="scientific">Aphis craccivora</name>
    <name type="common">Cowpea aphid</name>
    <dbReference type="NCBI Taxonomy" id="307492"/>
    <lineage>
        <taxon>Eukaryota</taxon>
        <taxon>Metazoa</taxon>
        <taxon>Ecdysozoa</taxon>
        <taxon>Arthropoda</taxon>
        <taxon>Hexapoda</taxon>
        <taxon>Insecta</taxon>
        <taxon>Pterygota</taxon>
        <taxon>Neoptera</taxon>
        <taxon>Paraneoptera</taxon>
        <taxon>Hemiptera</taxon>
        <taxon>Sternorrhyncha</taxon>
        <taxon>Aphidomorpha</taxon>
        <taxon>Aphidoidea</taxon>
        <taxon>Aphididae</taxon>
        <taxon>Aphidini</taxon>
        <taxon>Aphis</taxon>
        <taxon>Aphis</taxon>
    </lineage>
</organism>
<evidence type="ECO:0000313" key="1">
    <source>
        <dbReference type="EMBL" id="KAF0738329.1"/>
    </source>
</evidence>
<sequence>MHLFKYTICTLNNQTIQIAIYKLNRLHLLRLLLKSKLTISNKLTIYSSIIRPVWIYGIQLEFTKLYYFKIHSNVNYYITPLIKQSSSILLPDNIID</sequence>
<dbReference type="AlphaFoldDB" id="A0A6G0XDV0"/>
<dbReference type="GO" id="GO:0003964">
    <property type="term" value="F:RNA-directed DNA polymerase activity"/>
    <property type="evidence" value="ECO:0007669"/>
    <property type="project" value="UniProtKB-KW"/>
</dbReference>
<keyword evidence="1" id="KW-0808">Transferase</keyword>
<feature type="non-terminal residue" evidence="1">
    <location>
        <position position="96"/>
    </location>
</feature>
<dbReference type="Proteomes" id="UP000478052">
    <property type="component" value="Unassembled WGS sequence"/>
</dbReference>